<organism evidence="9">
    <name type="scientific">Pseudoalteromonas prydzensis</name>
    <dbReference type="NCBI Taxonomy" id="182141"/>
    <lineage>
        <taxon>Bacteria</taxon>
        <taxon>Pseudomonadati</taxon>
        <taxon>Pseudomonadota</taxon>
        <taxon>Gammaproteobacteria</taxon>
        <taxon>Alteromonadales</taxon>
        <taxon>Pseudoalteromonadaceae</taxon>
        <taxon>Pseudoalteromonas</taxon>
    </lineage>
</organism>
<dbReference type="Pfam" id="PF01925">
    <property type="entry name" value="TauE"/>
    <property type="match status" value="1"/>
</dbReference>
<keyword evidence="7 8" id="KW-0472">Membrane</keyword>
<comment type="similarity">
    <text evidence="2 8">Belongs to the 4-toluene sulfonate uptake permease (TSUP) (TC 2.A.102) family.</text>
</comment>
<keyword evidence="5 8" id="KW-0812">Transmembrane</keyword>
<dbReference type="PANTHER" id="PTHR30269">
    <property type="entry name" value="TRANSMEMBRANE PROTEIN YFCA"/>
    <property type="match status" value="1"/>
</dbReference>
<dbReference type="PANTHER" id="PTHR30269:SF37">
    <property type="entry name" value="MEMBRANE TRANSPORTER PROTEIN"/>
    <property type="match status" value="1"/>
</dbReference>
<feature type="transmembrane region" description="Helical" evidence="8">
    <location>
        <begin position="79"/>
        <end position="98"/>
    </location>
</feature>
<evidence type="ECO:0000256" key="3">
    <source>
        <dbReference type="ARBA" id="ARBA00022448"/>
    </source>
</evidence>
<comment type="subcellular location">
    <subcellularLocation>
        <location evidence="1 8">Cell membrane</location>
        <topology evidence="1 8">Multi-pass membrane protein</topology>
    </subcellularLocation>
</comment>
<feature type="transmembrane region" description="Helical" evidence="8">
    <location>
        <begin position="38"/>
        <end position="59"/>
    </location>
</feature>
<evidence type="ECO:0000256" key="1">
    <source>
        <dbReference type="ARBA" id="ARBA00004651"/>
    </source>
</evidence>
<comment type="caution">
    <text evidence="9">The sequence shown here is derived from an EMBL/GenBank/DDBJ whole genome shotgun (WGS) entry which is preliminary data.</text>
</comment>
<evidence type="ECO:0000256" key="4">
    <source>
        <dbReference type="ARBA" id="ARBA00022475"/>
    </source>
</evidence>
<dbReference type="Proteomes" id="UP000886188">
    <property type="component" value="Unassembled WGS sequence"/>
</dbReference>
<protein>
    <recommendedName>
        <fullName evidence="8">Probable membrane transporter protein</fullName>
    </recommendedName>
</protein>
<dbReference type="InterPro" id="IPR052017">
    <property type="entry name" value="TSUP"/>
</dbReference>
<name>A0A7V1CX42_9GAMM</name>
<feature type="transmembrane region" description="Helical" evidence="8">
    <location>
        <begin position="12"/>
        <end position="31"/>
    </location>
</feature>
<reference evidence="9" key="1">
    <citation type="journal article" date="2020" name="mSystems">
        <title>Genome- and Community-Level Interaction Insights into Carbon Utilization and Element Cycling Functions of Hydrothermarchaeota in Hydrothermal Sediment.</title>
        <authorList>
            <person name="Zhou Z."/>
            <person name="Liu Y."/>
            <person name="Xu W."/>
            <person name="Pan J."/>
            <person name="Luo Z.H."/>
            <person name="Li M."/>
        </authorList>
    </citation>
    <scope>NUCLEOTIDE SEQUENCE [LARGE SCALE GENOMIC DNA]</scope>
    <source>
        <strain evidence="9">HyVt-346</strain>
    </source>
</reference>
<keyword evidence="3" id="KW-0813">Transport</keyword>
<feature type="transmembrane region" description="Helical" evidence="8">
    <location>
        <begin position="168"/>
        <end position="190"/>
    </location>
</feature>
<sequence>MEFLAGDLLTSFSVIGLIILSAVTSMISAAFGAGGGLMLLVVMASLLPMSIVIPVHGLVQLGSNANRFMLTFKHLDKSMFVYFSLGGIIGAFAASAIVTRIPLELMKIVVAGFVLYLLWGVTPKLRETSALWRSAAGAVTTFLSMFVGASGPLVGSCLYVNNYEKLKYTATFSACMSVQHTFKAILYGFVGFSFWQWLPLVTAMIISGALGTWLGLQLLQRISTDKFKRIFRAILTLLALQLAWQGLQAI</sequence>
<evidence type="ECO:0000256" key="7">
    <source>
        <dbReference type="ARBA" id="ARBA00023136"/>
    </source>
</evidence>
<dbReference type="RefSeq" id="WP_304180342.1">
    <property type="nucleotide sequence ID" value="NZ_DRGM01000054.1"/>
</dbReference>
<evidence type="ECO:0000256" key="5">
    <source>
        <dbReference type="ARBA" id="ARBA00022692"/>
    </source>
</evidence>
<dbReference type="GO" id="GO:0005886">
    <property type="term" value="C:plasma membrane"/>
    <property type="evidence" value="ECO:0007669"/>
    <property type="project" value="UniProtKB-SubCell"/>
</dbReference>
<accession>A0A7V1CX42</accession>
<evidence type="ECO:0000256" key="8">
    <source>
        <dbReference type="RuleBase" id="RU363041"/>
    </source>
</evidence>
<gene>
    <name evidence="9" type="ORF">ENH88_05030</name>
</gene>
<dbReference type="AlphaFoldDB" id="A0A7V1CX42"/>
<feature type="transmembrane region" description="Helical" evidence="8">
    <location>
        <begin position="105"/>
        <end position="122"/>
    </location>
</feature>
<feature type="transmembrane region" description="Helical" evidence="8">
    <location>
        <begin position="142"/>
        <end position="161"/>
    </location>
</feature>
<keyword evidence="4 8" id="KW-1003">Cell membrane</keyword>
<dbReference type="InterPro" id="IPR002781">
    <property type="entry name" value="TM_pro_TauE-like"/>
</dbReference>
<keyword evidence="6 8" id="KW-1133">Transmembrane helix</keyword>
<proteinExistence type="inferred from homology"/>
<evidence type="ECO:0000256" key="6">
    <source>
        <dbReference type="ARBA" id="ARBA00022989"/>
    </source>
</evidence>
<evidence type="ECO:0000313" key="9">
    <source>
        <dbReference type="EMBL" id="HEA15809.1"/>
    </source>
</evidence>
<dbReference type="EMBL" id="DRGM01000054">
    <property type="protein sequence ID" value="HEA15809.1"/>
    <property type="molecule type" value="Genomic_DNA"/>
</dbReference>
<evidence type="ECO:0000256" key="2">
    <source>
        <dbReference type="ARBA" id="ARBA00009142"/>
    </source>
</evidence>
<feature type="transmembrane region" description="Helical" evidence="8">
    <location>
        <begin position="196"/>
        <end position="218"/>
    </location>
</feature>